<reference evidence="18 19" key="1">
    <citation type="submission" date="2020-07" db="EMBL/GenBank/DDBJ databases">
        <title>Thermoactinomyces phylogeny.</title>
        <authorList>
            <person name="Dunlap C."/>
        </authorList>
    </citation>
    <scope>NUCLEOTIDE SEQUENCE [LARGE SCALE GENOMIC DNA]</scope>
    <source>
        <strain evidence="18 19">AMNI-1</strain>
    </source>
</reference>
<dbReference type="Gene3D" id="3.40.50.300">
    <property type="entry name" value="P-loop containing nucleotide triphosphate hydrolases"/>
    <property type="match status" value="2"/>
</dbReference>
<dbReference type="Pfam" id="PF17755">
    <property type="entry name" value="UvrA_DNA-bind"/>
    <property type="match status" value="1"/>
</dbReference>
<dbReference type="RefSeq" id="WP_181741272.1">
    <property type="nucleotide sequence ID" value="NZ_JACEOL010000038.1"/>
</dbReference>
<dbReference type="NCBIfam" id="TIGR00630">
    <property type="entry name" value="uvra"/>
    <property type="match status" value="1"/>
</dbReference>
<keyword evidence="5" id="KW-0547">Nucleotide-binding</keyword>
<keyword evidence="4" id="KW-0677">Repeat</keyword>
<keyword evidence="13" id="KW-0234">DNA repair</keyword>
<evidence type="ECO:0000256" key="13">
    <source>
        <dbReference type="ARBA" id="ARBA00023204"/>
    </source>
</evidence>
<keyword evidence="9" id="KW-0862">Zinc</keyword>
<dbReference type="EMBL" id="JACEOL010000038">
    <property type="protein sequence ID" value="MBA4603096.1"/>
    <property type="molecule type" value="Genomic_DNA"/>
</dbReference>
<keyword evidence="11" id="KW-0267">Excision nuclease</keyword>
<dbReference type="GO" id="GO:0005524">
    <property type="term" value="F:ATP binding"/>
    <property type="evidence" value="ECO:0007669"/>
    <property type="project" value="UniProtKB-KW"/>
</dbReference>
<dbReference type="GO" id="GO:0005737">
    <property type="term" value="C:cytoplasm"/>
    <property type="evidence" value="ECO:0007669"/>
    <property type="project" value="UniProtKB-SubCell"/>
</dbReference>
<evidence type="ECO:0000256" key="14">
    <source>
        <dbReference type="ARBA" id="ARBA00038000"/>
    </source>
</evidence>
<dbReference type="GO" id="GO:0016887">
    <property type="term" value="F:ATP hydrolysis activity"/>
    <property type="evidence" value="ECO:0007669"/>
    <property type="project" value="InterPro"/>
</dbReference>
<dbReference type="InterPro" id="IPR004602">
    <property type="entry name" value="UvrA"/>
</dbReference>
<dbReference type="GO" id="GO:0009380">
    <property type="term" value="C:excinuclease repair complex"/>
    <property type="evidence" value="ECO:0007669"/>
    <property type="project" value="InterPro"/>
</dbReference>
<evidence type="ECO:0000256" key="16">
    <source>
        <dbReference type="ARBA" id="ARBA00042156"/>
    </source>
</evidence>
<dbReference type="Pfam" id="PF00005">
    <property type="entry name" value="ABC_tran"/>
    <property type="match status" value="1"/>
</dbReference>
<dbReference type="GO" id="GO:0003677">
    <property type="term" value="F:DNA binding"/>
    <property type="evidence" value="ECO:0007669"/>
    <property type="project" value="UniProtKB-KW"/>
</dbReference>
<feature type="domain" description="ABC transporter" evidence="17">
    <location>
        <begin position="496"/>
        <end position="818"/>
    </location>
</feature>
<evidence type="ECO:0000256" key="6">
    <source>
        <dbReference type="ARBA" id="ARBA00022763"/>
    </source>
</evidence>
<keyword evidence="7" id="KW-0228">DNA excision</keyword>
<dbReference type="GO" id="GO:0006289">
    <property type="term" value="P:nucleotide-excision repair"/>
    <property type="evidence" value="ECO:0007669"/>
    <property type="project" value="InterPro"/>
</dbReference>
<comment type="subcellular location">
    <subcellularLocation>
        <location evidence="1">Cytoplasm</location>
    </subcellularLocation>
</comment>
<proteinExistence type="inferred from homology"/>
<sequence>MSHMIVRGAREGNLKDIWLEIPRNKLVVFTGLSGSGKSTLAIDVIYQECQRQYLEAMGYQGIHKPNIDFIRNVSPAIRITQTETNKNPRSTVGTLTDIYTELRMIYEKLGIRTCPCCHKIISAAECKEEVKKKDGEFKVFMFCSHCHYKMEKLTRTHFSHNTKEGACQTCQGLGKVPTINKGNTVDESLSLEDGAVDFWQHQYKEYQISSLYNAFRHYHISFEENTPVRDFSDIQKAILFYGVENDEVKKTFPDILPPKTVAAGKFEGIFTVLWRRMAAQGGHTKKLNAYFDYDICPACNGERLGKLSRSVTVEGIRLPELVLLSLEELYEWIQKLGILLDDAKRSLVESYLLDLKTKLLRIINVGLGYLSLDRQTITLSGGEAQRLKLASVLASDLTGIVYILDEPTIGLHPKDTEGMIAILKKLRDLGNTVIVIEHDPDIMQAADYIVDVGPGSGKHGGEIIGTGMLEELKKQENSVTGAYLKKKRQIKKEFRKGTGDVIEVRNADLYNLKNINVTFPTGCLVAVTGVSGSGKSTLVFEVLAGVTGKKQTAANIVSGVEQFDRIVTIEQSAITKMKRSNVATYSGLYSKVRKIFGRLKGARDKGLSERHFSFNSKGGRCENCEGLGIVTSNMLFFENIEVTCPVCGGNRFNDEVLSVKYKGHNIKEILKMSVEEALVIFNGHPKIKRALKLLYDAGLGYLELGQTLTTLSGGESQRLKLARELINNTGKNSLYLMDEPTTGLHPVDVENFLVLLNRIVDSGNTVVVVEHNLQVIKAADWIVDLGPKGGNHGGQVVFTGTPLEMLKNGVTITAECLRKSCET</sequence>
<evidence type="ECO:0000256" key="15">
    <source>
        <dbReference type="ARBA" id="ARBA00039316"/>
    </source>
</evidence>
<accession>A0A7W2AT26</accession>
<organism evidence="18 19">
    <name type="scientific">Thermoactinomyces mirandus</name>
    <dbReference type="NCBI Taxonomy" id="2756294"/>
    <lineage>
        <taxon>Bacteria</taxon>
        <taxon>Bacillati</taxon>
        <taxon>Bacillota</taxon>
        <taxon>Bacilli</taxon>
        <taxon>Bacillales</taxon>
        <taxon>Thermoactinomycetaceae</taxon>
        <taxon>Thermoactinomyces</taxon>
    </lineage>
</organism>
<evidence type="ECO:0000256" key="1">
    <source>
        <dbReference type="ARBA" id="ARBA00004496"/>
    </source>
</evidence>
<dbReference type="Gene3D" id="1.20.1580.10">
    <property type="entry name" value="ABC transporter ATPase like domain"/>
    <property type="match status" value="2"/>
</dbReference>
<keyword evidence="2" id="KW-0963">Cytoplasm</keyword>
<keyword evidence="10" id="KW-0067">ATP-binding</keyword>
<evidence type="ECO:0000256" key="3">
    <source>
        <dbReference type="ARBA" id="ARBA00022723"/>
    </source>
</evidence>
<evidence type="ECO:0000256" key="4">
    <source>
        <dbReference type="ARBA" id="ARBA00022737"/>
    </source>
</evidence>
<keyword evidence="12" id="KW-0238">DNA-binding</keyword>
<evidence type="ECO:0000256" key="7">
    <source>
        <dbReference type="ARBA" id="ARBA00022769"/>
    </source>
</evidence>
<evidence type="ECO:0000256" key="10">
    <source>
        <dbReference type="ARBA" id="ARBA00022840"/>
    </source>
</evidence>
<dbReference type="PANTHER" id="PTHR43152:SF3">
    <property type="entry name" value="UVRABC SYSTEM PROTEIN A"/>
    <property type="match status" value="1"/>
</dbReference>
<evidence type="ECO:0000256" key="5">
    <source>
        <dbReference type="ARBA" id="ARBA00022741"/>
    </source>
</evidence>
<evidence type="ECO:0000256" key="11">
    <source>
        <dbReference type="ARBA" id="ARBA00022881"/>
    </source>
</evidence>
<gene>
    <name evidence="18" type="primary">uvrA</name>
    <name evidence="18" type="ORF">H2C83_12365</name>
</gene>
<dbReference type="GO" id="GO:0004518">
    <property type="term" value="F:nuclease activity"/>
    <property type="evidence" value="ECO:0007669"/>
    <property type="project" value="UniProtKB-KW"/>
</dbReference>
<dbReference type="Gene3D" id="1.10.8.280">
    <property type="entry name" value="ABC transporter ATPase domain-like"/>
    <property type="match status" value="1"/>
</dbReference>
<dbReference type="InterPro" id="IPR027417">
    <property type="entry name" value="P-loop_NTPase"/>
</dbReference>
<keyword evidence="8" id="KW-0863">Zinc-finger</keyword>
<dbReference type="PANTHER" id="PTHR43152">
    <property type="entry name" value="UVRABC SYSTEM PROTEIN A"/>
    <property type="match status" value="1"/>
</dbReference>
<dbReference type="InterPro" id="IPR003439">
    <property type="entry name" value="ABC_transporter-like_ATP-bd"/>
</dbReference>
<comment type="caution">
    <text evidence="18">The sequence shown here is derived from an EMBL/GenBank/DDBJ whole genome shotgun (WGS) entry which is preliminary data.</text>
</comment>
<name>A0A7W2AT26_9BACL</name>
<dbReference type="PROSITE" id="PS50893">
    <property type="entry name" value="ABC_TRANSPORTER_2"/>
    <property type="match status" value="2"/>
</dbReference>
<dbReference type="Proteomes" id="UP000538292">
    <property type="component" value="Unassembled WGS sequence"/>
</dbReference>
<evidence type="ECO:0000256" key="2">
    <source>
        <dbReference type="ARBA" id="ARBA00022490"/>
    </source>
</evidence>
<dbReference type="GO" id="GO:0008270">
    <property type="term" value="F:zinc ion binding"/>
    <property type="evidence" value="ECO:0007669"/>
    <property type="project" value="UniProtKB-KW"/>
</dbReference>
<evidence type="ECO:0000259" key="17">
    <source>
        <dbReference type="PROSITE" id="PS50893"/>
    </source>
</evidence>
<evidence type="ECO:0000313" key="19">
    <source>
        <dbReference type="Proteomes" id="UP000538292"/>
    </source>
</evidence>
<protein>
    <recommendedName>
        <fullName evidence="15">UvrABC system protein A</fullName>
    </recommendedName>
    <alternativeName>
        <fullName evidence="16">Excinuclease ABC subunit A</fullName>
    </alternativeName>
</protein>
<feature type="domain" description="ABC transporter" evidence="17">
    <location>
        <begin position="243"/>
        <end position="479"/>
    </location>
</feature>
<dbReference type="SUPFAM" id="SSF52540">
    <property type="entry name" value="P-loop containing nucleoside triphosphate hydrolases"/>
    <property type="match status" value="2"/>
</dbReference>
<evidence type="ECO:0000313" key="18">
    <source>
        <dbReference type="EMBL" id="MBA4603096.1"/>
    </source>
</evidence>
<dbReference type="AlphaFoldDB" id="A0A7W2AT26"/>
<keyword evidence="6" id="KW-0227">DNA damage</keyword>
<dbReference type="InterPro" id="IPR017871">
    <property type="entry name" value="ABC_transporter-like_CS"/>
</dbReference>
<dbReference type="PROSITE" id="PS00211">
    <property type="entry name" value="ABC_TRANSPORTER_1"/>
    <property type="match status" value="2"/>
</dbReference>
<evidence type="ECO:0000256" key="9">
    <source>
        <dbReference type="ARBA" id="ARBA00022833"/>
    </source>
</evidence>
<comment type="similarity">
    <text evidence="14">Belongs to the ABC transporter superfamily. UvrA family.</text>
</comment>
<keyword evidence="3" id="KW-0479">Metal-binding</keyword>
<evidence type="ECO:0000256" key="12">
    <source>
        <dbReference type="ARBA" id="ARBA00023125"/>
    </source>
</evidence>
<evidence type="ECO:0000256" key="8">
    <source>
        <dbReference type="ARBA" id="ARBA00022771"/>
    </source>
</evidence>
<keyword evidence="19" id="KW-1185">Reference proteome</keyword>
<dbReference type="InterPro" id="IPR041552">
    <property type="entry name" value="UvrA_DNA-bd"/>
</dbReference>